<name>G7WPB2_METH6</name>
<protein>
    <submittedName>
        <fullName evidence="1">Uncharacterized protein</fullName>
    </submittedName>
</protein>
<reference evidence="1 2" key="1">
    <citation type="journal article" date="2012" name="PLoS ONE">
        <title>The genome characteristics and predicted function of methyl-group oxidation pathway in the obligate aceticlastic methanogens, Methanosaeta spp.</title>
        <authorList>
            <person name="Zhu J."/>
            <person name="Zheng H."/>
            <person name="Ai G."/>
            <person name="Zhang G."/>
            <person name="Liu D."/>
            <person name="Liu X."/>
            <person name="Dong X."/>
        </authorList>
    </citation>
    <scope>NUCLEOTIDE SEQUENCE [LARGE SCALE GENOMIC DNA]</scope>
    <source>
        <strain evidence="1 2">6Ac</strain>
    </source>
</reference>
<keyword evidence="2" id="KW-1185">Reference proteome</keyword>
<proteinExistence type="predicted"/>
<evidence type="ECO:0000313" key="1">
    <source>
        <dbReference type="EMBL" id="AET64953.1"/>
    </source>
</evidence>
<dbReference type="AlphaFoldDB" id="G7WPB2"/>
<evidence type="ECO:0000313" key="2">
    <source>
        <dbReference type="Proteomes" id="UP000005877"/>
    </source>
</evidence>
<dbReference type="HOGENOM" id="CLU_614844_0_0_2"/>
<gene>
    <name evidence="1" type="ordered locus">Mhar_1593</name>
</gene>
<dbReference type="Proteomes" id="UP000005877">
    <property type="component" value="Chromosome"/>
</dbReference>
<dbReference type="OrthoDB" id="148299at2157"/>
<dbReference type="GeneID" id="12510762"/>
<organism evidence="1 2">
    <name type="scientific">Methanothrix harundinacea (strain 6Ac)</name>
    <name type="common">Methanosaeta harundinacea</name>
    <dbReference type="NCBI Taxonomy" id="1110509"/>
    <lineage>
        <taxon>Archaea</taxon>
        <taxon>Methanobacteriati</taxon>
        <taxon>Methanobacteriota</taxon>
        <taxon>Stenosarchaea group</taxon>
        <taxon>Methanomicrobia</taxon>
        <taxon>Methanotrichales</taxon>
        <taxon>Methanotrichaceae</taxon>
        <taxon>Methanothrix</taxon>
    </lineage>
</organism>
<dbReference type="EMBL" id="CP003117">
    <property type="protein sequence ID" value="AET64953.1"/>
    <property type="molecule type" value="Genomic_DNA"/>
</dbReference>
<sequence>MRFLLHLAVALLALAPTALGAVGLVEQTGGSASTGLMGPYQAEAPSLKGPYDEGYSPTDLKLPTPEMYSLTPEGGLSFASATPPAIVRAGMEGSSAATSVSWYWPGSVESQNKLYVQTPDGVTTVAGCSNGGYLPLWAKVAYTGNFFVYEWYPNKLTPTVSWHFWTWPDYLRGWFKGDDPGWHVVCFHCDKASNYVYIYVWPESGGHSPGKGGPYSGGASYGEGITATYSKIVAPQTMPSTTSLTGGALSTGSGIATPTPPDPASEGLMPTDLRLPAPECSAPAGGSGWPAGQCAPTAGTSACGVSAPGYSCGSTGGISPPGYSAEATCTISDFGLVYTPMAASKYNEYYVQTWPNRLTTVASTQKGEWLPLWSKITRPGMYWSFEWPPCKPGYYCKPEVKSLGYKKEGWYPTWFKSSTPGWHLLVYQCNDWSNYVYIYVWPFDC</sequence>
<dbReference type="KEGG" id="mhi:Mhar_1593"/>
<dbReference type="RefSeq" id="WP_014587136.1">
    <property type="nucleotide sequence ID" value="NC_017527.1"/>
</dbReference>
<dbReference type="STRING" id="1110509.Mhar_1593"/>
<dbReference type="PATRIC" id="fig|1110509.7.peg.1772"/>
<accession>G7WPB2</accession>